<evidence type="ECO:0000256" key="11">
    <source>
        <dbReference type="ARBA" id="ARBA00022824"/>
    </source>
</evidence>
<comment type="caution">
    <text evidence="19">The sequence shown here is derived from an EMBL/GenBank/DDBJ whole genome shotgun (WGS) entry which is preliminary data.</text>
</comment>
<dbReference type="EC" id="2.3.2.27" evidence="5"/>
<feature type="region of interest" description="Disordered" evidence="16">
    <location>
        <begin position="711"/>
        <end position="768"/>
    </location>
</feature>
<evidence type="ECO:0000256" key="2">
    <source>
        <dbReference type="ARBA" id="ARBA00004477"/>
    </source>
</evidence>
<keyword evidence="9 15" id="KW-0863">Zinc-finger</keyword>
<dbReference type="PROSITE" id="PS50089">
    <property type="entry name" value="ZF_RING_2"/>
    <property type="match status" value="1"/>
</dbReference>
<protein>
    <recommendedName>
        <fullName evidence="5">RING-type E3 ubiquitin transferase</fullName>
        <ecNumber evidence="5">2.3.2.27</ecNumber>
    </recommendedName>
</protein>
<feature type="transmembrane region" description="Helical" evidence="17">
    <location>
        <begin position="174"/>
        <end position="194"/>
    </location>
</feature>
<keyword evidence="8" id="KW-0479">Metal-binding</keyword>
<keyword evidence="13 17" id="KW-1133">Transmembrane helix</keyword>
<dbReference type="OrthoDB" id="8062037at2759"/>
<feature type="compositionally biased region" description="Low complexity" evidence="16">
    <location>
        <begin position="358"/>
        <end position="386"/>
    </location>
</feature>
<reference evidence="19" key="1">
    <citation type="submission" date="2021-02" db="EMBL/GenBank/DDBJ databases">
        <authorList>
            <person name="Dougan E. K."/>
            <person name="Rhodes N."/>
            <person name="Thang M."/>
            <person name="Chan C."/>
        </authorList>
    </citation>
    <scope>NUCLEOTIDE SEQUENCE</scope>
</reference>
<dbReference type="InterPro" id="IPR011990">
    <property type="entry name" value="TPR-like_helical_dom_sf"/>
</dbReference>
<evidence type="ECO:0000256" key="12">
    <source>
        <dbReference type="ARBA" id="ARBA00022833"/>
    </source>
</evidence>
<dbReference type="Gene3D" id="1.25.40.10">
    <property type="entry name" value="Tetratricopeptide repeat domain"/>
    <property type="match status" value="1"/>
</dbReference>
<evidence type="ECO:0000256" key="14">
    <source>
        <dbReference type="ARBA" id="ARBA00023136"/>
    </source>
</evidence>
<feature type="transmembrane region" description="Helical" evidence="17">
    <location>
        <begin position="215"/>
        <end position="240"/>
    </location>
</feature>
<feature type="region of interest" description="Disordered" evidence="16">
    <location>
        <begin position="662"/>
        <end position="698"/>
    </location>
</feature>
<dbReference type="Pfam" id="PF25563">
    <property type="entry name" value="TPR_SYVN1_N"/>
    <property type="match status" value="1"/>
</dbReference>
<dbReference type="Gene3D" id="3.30.40.10">
    <property type="entry name" value="Zinc/RING finger domain, C3HC4 (zinc finger)"/>
    <property type="match status" value="1"/>
</dbReference>
<dbReference type="GO" id="GO:0005789">
    <property type="term" value="C:endoplasmic reticulum membrane"/>
    <property type="evidence" value="ECO:0007669"/>
    <property type="project" value="UniProtKB-SubCell"/>
</dbReference>
<dbReference type="AlphaFoldDB" id="A0A813HI64"/>
<evidence type="ECO:0000256" key="4">
    <source>
        <dbReference type="ARBA" id="ARBA00010089"/>
    </source>
</evidence>
<feature type="compositionally biased region" description="Low complexity" evidence="16">
    <location>
        <begin position="671"/>
        <end position="680"/>
    </location>
</feature>
<sequence>MNFSSYIVLSTLVVLGVVAHAYVVHEQFYPAVVYLSTDKMCLAIMYNFAFAIFLLFGKTLLRTFIGTLRDLEVEQLVDSGRGFLADTILFLVFYAPTIDNREVGTVFLIQYICCVIFMKVFHLTTQIRVSHMFEVGVPRLIVNVKLVALMCLLLGCDVLSLNYFYSVASRSSTFFTWILFEVLTMSTVVLVSICKYSVHMVDLRLDNGWPAKSVCLFYIDLIHDVVSMTLFLVFMLTFFVQNPSRLPIYMMADVIQVARKLAQRLRSFRRYRRISLNMERRFPDATDEEIEDNEHCVICRDSLFECSKAKKLSCGHIFHIDCLRSWLVMQQVCPTCRAEIPADGPLLQDAAEARRAAELPQAAGAPLQPAEPGTGPALQPTAPGAAGAAAAPHASAACGCAGSHAASASAAQAAHPTAPSGIPAQLGAASVSSSAYPSAQQPNQRYISSGTGLEAAAAMGSGTLPPLEDVVAALKRAEDVAKFLREQQDFWMDQVRLVQERHGPGAHGAVGSSEAVVRAMAAAAVGAMFLIDEWKLPKERDSVSSTCSSGRVRAFLLGHDCKTISAVKWQDPLVGRLLAFATGGSEALGAAATVSSCDIEAVVFVVGRWKELRTFPDQESSFTMKFIICRINLTTAFPSLLGLTQLDNLGLGGWLASRDSDKFGWPQGNSADTPDAADTQETPDTEDTPSPLGSVELGSFGLSRMVPGGLGSAEGQKACKPSGRGPCPTGKEGSEEEDKAEAARRWREEQGLPPRREPRAAESDPRSSAATAVLQRYMGAITDAGRSSRWQAALLALDSLRSSGIGCDLLAASAVVSACERAGQWTWAVKVLQELSAEGLKTDVVIFNKALSACARAAAWQPALELLSSSSCFCC</sequence>
<feature type="transmembrane region" description="Helical" evidence="17">
    <location>
        <begin position="146"/>
        <end position="168"/>
    </location>
</feature>
<keyword evidence="10" id="KW-0833">Ubl conjugation pathway</keyword>
<evidence type="ECO:0000256" key="3">
    <source>
        <dbReference type="ARBA" id="ARBA00004906"/>
    </source>
</evidence>
<dbReference type="GO" id="GO:0008270">
    <property type="term" value="F:zinc ion binding"/>
    <property type="evidence" value="ECO:0007669"/>
    <property type="project" value="UniProtKB-KW"/>
</dbReference>
<dbReference type="InterPro" id="IPR013083">
    <property type="entry name" value="Znf_RING/FYVE/PHD"/>
</dbReference>
<dbReference type="InterPro" id="IPR058051">
    <property type="entry name" value="Znf_RING_synoviolin"/>
</dbReference>
<dbReference type="Proteomes" id="UP000654075">
    <property type="component" value="Unassembled WGS sequence"/>
</dbReference>
<keyword evidence="11" id="KW-0256">Endoplasmic reticulum</keyword>
<feature type="compositionally biased region" description="Basic and acidic residues" evidence="16">
    <location>
        <begin position="740"/>
        <end position="765"/>
    </location>
</feature>
<evidence type="ECO:0000256" key="6">
    <source>
        <dbReference type="ARBA" id="ARBA00022679"/>
    </source>
</evidence>
<comment type="similarity">
    <text evidence="4">Belongs to the HRD1 family.</text>
</comment>
<keyword evidence="20" id="KW-1185">Reference proteome</keyword>
<dbReference type="InterPro" id="IPR001841">
    <property type="entry name" value="Znf_RING"/>
</dbReference>
<evidence type="ECO:0000313" key="20">
    <source>
        <dbReference type="Proteomes" id="UP000654075"/>
    </source>
</evidence>
<gene>
    <name evidence="19" type="ORF">PGLA1383_LOCUS52982</name>
</gene>
<keyword evidence="7 17" id="KW-0812">Transmembrane</keyword>
<dbReference type="PANTHER" id="PTHR22763:SF184">
    <property type="entry name" value="E3 UBIQUITIN-PROTEIN LIGASE SYNOVIOLIN"/>
    <property type="match status" value="1"/>
</dbReference>
<dbReference type="GO" id="GO:0043161">
    <property type="term" value="P:proteasome-mediated ubiquitin-dependent protein catabolic process"/>
    <property type="evidence" value="ECO:0007669"/>
    <property type="project" value="TreeGrafter"/>
</dbReference>
<evidence type="ECO:0000256" key="10">
    <source>
        <dbReference type="ARBA" id="ARBA00022786"/>
    </source>
</evidence>
<evidence type="ECO:0000256" key="5">
    <source>
        <dbReference type="ARBA" id="ARBA00012483"/>
    </source>
</evidence>
<dbReference type="SMART" id="SM00184">
    <property type="entry name" value="RING"/>
    <property type="match status" value="1"/>
</dbReference>
<evidence type="ECO:0000256" key="15">
    <source>
        <dbReference type="PROSITE-ProRule" id="PRU00175"/>
    </source>
</evidence>
<accession>A0A813HI64</accession>
<evidence type="ECO:0000256" key="1">
    <source>
        <dbReference type="ARBA" id="ARBA00000900"/>
    </source>
</evidence>
<evidence type="ECO:0000256" key="9">
    <source>
        <dbReference type="ARBA" id="ARBA00022771"/>
    </source>
</evidence>
<dbReference type="SUPFAM" id="SSF57850">
    <property type="entry name" value="RING/U-box"/>
    <property type="match status" value="1"/>
</dbReference>
<feature type="region of interest" description="Disordered" evidence="16">
    <location>
        <begin position="357"/>
        <end position="386"/>
    </location>
</feature>
<dbReference type="InterPro" id="IPR050731">
    <property type="entry name" value="HRD1_E3_ubiq-ligases"/>
</dbReference>
<evidence type="ECO:0000256" key="8">
    <source>
        <dbReference type="ARBA" id="ARBA00022723"/>
    </source>
</evidence>
<dbReference type="PANTHER" id="PTHR22763">
    <property type="entry name" value="RING ZINC FINGER PROTEIN"/>
    <property type="match status" value="1"/>
</dbReference>
<keyword evidence="6" id="KW-0808">Transferase</keyword>
<dbReference type="GO" id="GO:0036503">
    <property type="term" value="P:ERAD pathway"/>
    <property type="evidence" value="ECO:0007669"/>
    <property type="project" value="TreeGrafter"/>
</dbReference>
<evidence type="ECO:0000256" key="7">
    <source>
        <dbReference type="ARBA" id="ARBA00022692"/>
    </source>
</evidence>
<proteinExistence type="inferred from homology"/>
<evidence type="ECO:0000256" key="13">
    <source>
        <dbReference type="ARBA" id="ARBA00022989"/>
    </source>
</evidence>
<evidence type="ECO:0000259" key="18">
    <source>
        <dbReference type="PROSITE" id="PS50089"/>
    </source>
</evidence>
<feature type="transmembrane region" description="Helical" evidence="17">
    <location>
        <begin position="31"/>
        <end position="56"/>
    </location>
</feature>
<comment type="catalytic activity">
    <reaction evidence="1">
        <text>S-ubiquitinyl-[E2 ubiquitin-conjugating enzyme]-L-cysteine + [acceptor protein]-L-lysine = [E2 ubiquitin-conjugating enzyme]-L-cysteine + N(6)-ubiquitinyl-[acceptor protein]-L-lysine.</text>
        <dbReference type="EC" id="2.3.2.27"/>
    </reaction>
</comment>
<keyword evidence="12" id="KW-0862">Zinc</keyword>
<evidence type="ECO:0000313" key="19">
    <source>
        <dbReference type="EMBL" id="CAE8637653.1"/>
    </source>
</evidence>
<dbReference type="Pfam" id="PF13639">
    <property type="entry name" value="zf-RING_2"/>
    <property type="match status" value="1"/>
</dbReference>
<name>A0A813HI64_POLGL</name>
<evidence type="ECO:0000256" key="17">
    <source>
        <dbReference type="SAM" id="Phobius"/>
    </source>
</evidence>
<comment type="subcellular location">
    <subcellularLocation>
        <location evidence="2">Endoplasmic reticulum membrane</location>
        <topology evidence="2">Multi-pass membrane protein</topology>
    </subcellularLocation>
</comment>
<keyword evidence="14 17" id="KW-0472">Membrane</keyword>
<feature type="transmembrane region" description="Helical" evidence="17">
    <location>
        <begin position="76"/>
        <end position="95"/>
    </location>
</feature>
<feature type="transmembrane region" description="Helical" evidence="17">
    <location>
        <begin position="107"/>
        <end position="125"/>
    </location>
</feature>
<dbReference type="EMBL" id="CAJNNV010031741">
    <property type="protein sequence ID" value="CAE8637653.1"/>
    <property type="molecule type" value="Genomic_DNA"/>
</dbReference>
<dbReference type="CDD" id="cd16479">
    <property type="entry name" value="RING-H2_synoviolin"/>
    <property type="match status" value="1"/>
</dbReference>
<evidence type="ECO:0000256" key="16">
    <source>
        <dbReference type="SAM" id="MobiDB-lite"/>
    </source>
</evidence>
<dbReference type="GO" id="GO:0061630">
    <property type="term" value="F:ubiquitin protein ligase activity"/>
    <property type="evidence" value="ECO:0007669"/>
    <property type="project" value="UniProtKB-EC"/>
</dbReference>
<organism evidence="19 20">
    <name type="scientific">Polarella glacialis</name>
    <name type="common">Dinoflagellate</name>
    <dbReference type="NCBI Taxonomy" id="89957"/>
    <lineage>
        <taxon>Eukaryota</taxon>
        <taxon>Sar</taxon>
        <taxon>Alveolata</taxon>
        <taxon>Dinophyceae</taxon>
        <taxon>Suessiales</taxon>
        <taxon>Suessiaceae</taxon>
        <taxon>Polarella</taxon>
    </lineage>
</organism>
<comment type="pathway">
    <text evidence="3">Protein modification; protein ubiquitination.</text>
</comment>
<feature type="domain" description="RING-type" evidence="18">
    <location>
        <begin position="296"/>
        <end position="337"/>
    </location>
</feature>
<dbReference type="InterPro" id="IPR057992">
    <property type="entry name" value="TPR_SYVN1_N"/>
</dbReference>